<reference evidence="3 4" key="1">
    <citation type="submission" date="2019-01" db="EMBL/GenBank/DDBJ databases">
        <title>Insights into ecological role of a new deltaproteobacterial order Candidatus Sinidesulfobacterales (Sva0485) by metagenomics and metatranscriptomics.</title>
        <authorList>
            <person name="Tan S."/>
            <person name="Liu J."/>
            <person name="Fang Y."/>
            <person name="Hedlund B."/>
            <person name="Lian Z.-H."/>
            <person name="Huang L.-Y."/>
            <person name="Li J.-T."/>
            <person name="Huang L.-N."/>
            <person name="Li W.-J."/>
            <person name="Jiang H.-C."/>
            <person name="Dong H.-L."/>
            <person name="Shu W.-S."/>
        </authorList>
    </citation>
    <scope>NUCLEOTIDE SEQUENCE [LARGE SCALE GENOMIC DNA]</scope>
    <source>
        <strain evidence="3">AP4</strain>
    </source>
</reference>
<organism evidence="3 4">
    <name type="scientific">Candidatus Acidulodesulfobacterium acidiphilum</name>
    <dbReference type="NCBI Taxonomy" id="2597224"/>
    <lineage>
        <taxon>Bacteria</taxon>
        <taxon>Deltaproteobacteria</taxon>
        <taxon>Candidatus Acidulodesulfobacterales</taxon>
        <taxon>Candidatus Acidulodesulfobacterium</taxon>
    </lineage>
</organism>
<keyword evidence="1" id="KW-0732">Signal</keyword>
<dbReference type="EMBL" id="SHMQ01000010">
    <property type="protein sequence ID" value="RZV39485.1"/>
    <property type="molecule type" value="Genomic_DNA"/>
</dbReference>
<proteinExistence type="predicted"/>
<dbReference type="SUPFAM" id="SSF56925">
    <property type="entry name" value="OMPA-like"/>
    <property type="match status" value="1"/>
</dbReference>
<accession>A0A520XEG9</accession>
<dbReference type="InterPro" id="IPR011250">
    <property type="entry name" value="OMP/PagP_B-barrel"/>
</dbReference>
<dbReference type="Pfam" id="PF13505">
    <property type="entry name" value="OMP_b-brl"/>
    <property type="match status" value="1"/>
</dbReference>
<evidence type="ECO:0000313" key="3">
    <source>
        <dbReference type="EMBL" id="RZV39485.1"/>
    </source>
</evidence>
<sequence length="215" mass="23149">MEKTKFKTKLKHARLSAFAVLIAVMLLLGLSAGRVYASSYSNYNDYYVSLNGGLAETSISGISSKSGGTYNIAIGKNFNMNKIIVGGGLLLGYADNGSYSYSGVSASLHSMYYGIFLKGGYDYHNLMPFIKLGYVDYAFVGTSNTGTQCFDIEGDTECDNAQYVSSMSSEGGLLYGAGVEYLFNPSWGVTAQYFGGALSDSDKVNNFTIGIDYNF</sequence>
<feature type="domain" description="Outer membrane protein beta-barrel" evidence="2">
    <location>
        <begin position="26"/>
        <end position="215"/>
    </location>
</feature>
<comment type="caution">
    <text evidence="3">The sequence shown here is derived from an EMBL/GenBank/DDBJ whole genome shotgun (WGS) entry which is preliminary data.</text>
</comment>
<dbReference type="InterPro" id="IPR027385">
    <property type="entry name" value="Beta-barrel_OMP"/>
</dbReference>
<dbReference type="Gene3D" id="2.40.160.20">
    <property type="match status" value="1"/>
</dbReference>
<gene>
    <name evidence="3" type="ORF">EVJ48_04650</name>
</gene>
<evidence type="ECO:0000256" key="1">
    <source>
        <dbReference type="ARBA" id="ARBA00022729"/>
    </source>
</evidence>
<evidence type="ECO:0000313" key="4">
    <source>
        <dbReference type="Proteomes" id="UP000322454"/>
    </source>
</evidence>
<protein>
    <recommendedName>
        <fullName evidence="2">Outer membrane protein beta-barrel domain-containing protein</fullName>
    </recommendedName>
</protein>
<dbReference type="AlphaFoldDB" id="A0A520XEG9"/>
<name>A0A520XEG9_9DELT</name>
<dbReference type="Proteomes" id="UP000322454">
    <property type="component" value="Unassembled WGS sequence"/>
</dbReference>
<evidence type="ECO:0000259" key="2">
    <source>
        <dbReference type="Pfam" id="PF13505"/>
    </source>
</evidence>